<proteinExistence type="predicted"/>
<accession>A0A0A9DGL9</accession>
<reference evidence="1" key="1">
    <citation type="submission" date="2014-09" db="EMBL/GenBank/DDBJ databases">
        <authorList>
            <person name="Magalhaes I.L.F."/>
            <person name="Oliveira U."/>
            <person name="Santos F.R."/>
            <person name="Vidigal T.H.D.A."/>
            <person name="Brescovit A.D."/>
            <person name="Santos A.J."/>
        </authorList>
    </citation>
    <scope>NUCLEOTIDE SEQUENCE</scope>
    <source>
        <tissue evidence="1">Shoot tissue taken approximately 20 cm above the soil surface</tissue>
    </source>
</reference>
<protein>
    <submittedName>
        <fullName evidence="1">Uncharacterized protein</fullName>
    </submittedName>
</protein>
<reference evidence="1" key="2">
    <citation type="journal article" date="2015" name="Data Brief">
        <title>Shoot transcriptome of the giant reed, Arundo donax.</title>
        <authorList>
            <person name="Barrero R.A."/>
            <person name="Guerrero F.D."/>
            <person name="Moolhuijzen P."/>
            <person name="Goolsby J.A."/>
            <person name="Tidwell J."/>
            <person name="Bellgard S.E."/>
            <person name="Bellgard M.I."/>
        </authorList>
    </citation>
    <scope>NUCLEOTIDE SEQUENCE</scope>
    <source>
        <tissue evidence="1">Shoot tissue taken approximately 20 cm above the soil surface</tissue>
    </source>
</reference>
<sequence length="84" mass="10051">MMFLFLLGPRRVYTGKNSSLYLYVLHEMLTVERYAHFIVLSYLNVVPLCNCCHLYKINKLHSCIRHSFIRVFLRIVSFVFNNPH</sequence>
<dbReference type="AlphaFoldDB" id="A0A0A9DGL9"/>
<name>A0A0A9DGL9_ARUDO</name>
<evidence type="ECO:0000313" key="1">
    <source>
        <dbReference type="EMBL" id="JAD87709.1"/>
    </source>
</evidence>
<organism evidence="1">
    <name type="scientific">Arundo donax</name>
    <name type="common">Giant reed</name>
    <name type="synonym">Donax arundinaceus</name>
    <dbReference type="NCBI Taxonomy" id="35708"/>
    <lineage>
        <taxon>Eukaryota</taxon>
        <taxon>Viridiplantae</taxon>
        <taxon>Streptophyta</taxon>
        <taxon>Embryophyta</taxon>
        <taxon>Tracheophyta</taxon>
        <taxon>Spermatophyta</taxon>
        <taxon>Magnoliopsida</taxon>
        <taxon>Liliopsida</taxon>
        <taxon>Poales</taxon>
        <taxon>Poaceae</taxon>
        <taxon>PACMAD clade</taxon>
        <taxon>Arundinoideae</taxon>
        <taxon>Arundineae</taxon>
        <taxon>Arundo</taxon>
    </lineage>
</organism>
<dbReference type="EMBL" id="GBRH01210186">
    <property type="protein sequence ID" value="JAD87709.1"/>
    <property type="molecule type" value="Transcribed_RNA"/>
</dbReference>